<dbReference type="AlphaFoldDB" id="A0A126Q344"/>
<organism evidence="2 3">
    <name type="scientific">Alteromonas macleodii</name>
    <name type="common">Pseudoalteromonas macleodii</name>
    <dbReference type="NCBI Taxonomy" id="28108"/>
    <lineage>
        <taxon>Bacteria</taxon>
        <taxon>Pseudomonadati</taxon>
        <taxon>Pseudomonadota</taxon>
        <taxon>Gammaproteobacteria</taxon>
        <taxon>Alteromonadales</taxon>
        <taxon>Alteromonadaceae</taxon>
        <taxon>Alteromonas/Salinimonas group</taxon>
        <taxon>Alteromonas</taxon>
    </lineage>
</organism>
<keyword evidence="1" id="KW-0812">Transmembrane</keyword>
<proteinExistence type="predicted"/>
<dbReference type="Proteomes" id="UP000063991">
    <property type="component" value="Chromosome"/>
</dbReference>
<reference evidence="2 3" key="1">
    <citation type="submission" date="2015-12" db="EMBL/GenBank/DDBJ databases">
        <authorList>
            <person name="Shamseldin A."/>
            <person name="Moawad H."/>
            <person name="Abd El-Rahim W.M."/>
            <person name="Sadowsky M.J."/>
        </authorList>
    </citation>
    <scope>NUCLEOTIDE SEQUENCE [LARGE SCALE GENOMIC DNA]</scope>
    <source>
        <strain evidence="2 3">D7</strain>
    </source>
</reference>
<dbReference type="EMBL" id="CP014323">
    <property type="protein sequence ID" value="AMJ98879.1"/>
    <property type="molecule type" value="Genomic_DNA"/>
</dbReference>
<feature type="transmembrane region" description="Helical" evidence="1">
    <location>
        <begin position="28"/>
        <end position="49"/>
    </location>
</feature>
<evidence type="ECO:0000313" key="2">
    <source>
        <dbReference type="EMBL" id="AMJ98879.1"/>
    </source>
</evidence>
<gene>
    <name evidence="2" type="ORF">AVL55_12300</name>
</gene>
<evidence type="ECO:0000313" key="3">
    <source>
        <dbReference type="Proteomes" id="UP000063991"/>
    </source>
</evidence>
<keyword evidence="1" id="KW-1133">Transmembrane helix</keyword>
<evidence type="ECO:0000256" key="1">
    <source>
        <dbReference type="SAM" id="Phobius"/>
    </source>
</evidence>
<accession>A0A126Q344</accession>
<dbReference type="RefSeq" id="WP_061095333.1">
    <property type="nucleotide sequence ID" value="NZ_CP014323.1"/>
</dbReference>
<keyword evidence="1" id="KW-0472">Membrane</keyword>
<sequence length="290" mass="32871">MDEFVLVEKPLHLTDDFSKKKEPKNSDLKSFSLSIVFHTALVIIVLLGFNSLPPNFTEKPSSPIKANLYVPVIQKETNAETLLSSQNESEIELPTKRPIQSTNRKIMESTKIPVTSSENTRNVDTALIIQPKIEKNVQFDSLKGEHDNQFRFEVDTNTPSNDQETQVDIFETKASKDLGAYNQQAFETLMHHDMRVIQKQKISPDLDIPVRTYRDDDHERMEKLAITVDCNSMRGSTLTLVSRLLNGTLGTNQNSHSASAHNSSASVDRIRCSKTDIDQFIQRRLNKAQD</sequence>
<protein>
    <submittedName>
        <fullName evidence="2">Uncharacterized protein</fullName>
    </submittedName>
</protein>
<name>A0A126Q344_ALTMA</name>